<accession>A0A1H4K121</accession>
<reference evidence="1 2" key="1">
    <citation type="submission" date="2016-10" db="EMBL/GenBank/DDBJ databases">
        <authorList>
            <person name="de Groot N.N."/>
        </authorList>
    </citation>
    <scope>NUCLEOTIDE SEQUENCE [LARGE SCALE GENOMIC DNA]</scope>
    <source>
        <strain evidence="1 2">AB35.6</strain>
    </source>
</reference>
<gene>
    <name evidence="1" type="ORF">SAMN05443244_0945</name>
</gene>
<organism evidence="1 2">
    <name type="scientific">Terriglobus roseus</name>
    <dbReference type="NCBI Taxonomy" id="392734"/>
    <lineage>
        <taxon>Bacteria</taxon>
        <taxon>Pseudomonadati</taxon>
        <taxon>Acidobacteriota</taxon>
        <taxon>Terriglobia</taxon>
        <taxon>Terriglobales</taxon>
        <taxon>Acidobacteriaceae</taxon>
        <taxon>Terriglobus</taxon>
    </lineage>
</organism>
<dbReference type="Proteomes" id="UP000182409">
    <property type="component" value="Unassembled WGS sequence"/>
</dbReference>
<sequence>MVYQETSKVQIADRLVHLRDLFRRLPLKNERDRLAHERRELLTKNLLSNLVRTKEHPTLRVVLDIAEAFRLTLDGAHQLFGYQLDAIRHIDRALNGSRTHIVEAYSFYRDLPVDLPFLLVASTLLNSHAALHDLVSEWQTQIPIRAIEGEGWRRPGSFYIHVGTEDSLGSSLPPGSMALVEPISRKEELRPNPRATYLLQFGNGYRCCKCLVTGTKLILLPEGPYPGVREFRYPGMVRVAGRVRMFALSLPMPDYPKPGMLPPSPQGAPLILPWEHPTRDRLFLAKHRRFTRRTEERAEIRDALHATFGNSLTERTERRYRLPSESRPHVDSLIQMVILNTARYSDAIRWDRPLTADRGHYSLDTLLTARNLAELIDHSSSALTPQPIEMWNALREQYTEWPEPLSARFPDLRAMEDRIVRLPVGSELRGTSPPIPSGSILLLNPSTSSIESVEHTHRAGAWSRPIYALRRGAQVVCGYLRIDENHYALGASPLGSEPFLTLHKRDLDDLRKVCGVAVLV</sequence>
<evidence type="ECO:0000313" key="1">
    <source>
        <dbReference type="EMBL" id="SEB52234.1"/>
    </source>
</evidence>
<protein>
    <submittedName>
        <fullName evidence="1">Uncharacterized protein</fullName>
    </submittedName>
</protein>
<dbReference type="EMBL" id="FNSD01000001">
    <property type="protein sequence ID" value="SEB52234.1"/>
    <property type="molecule type" value="Genomic_DNA"/>
</dbReference>
<evidence type="ECO:0000313" key="2">
    <source>
        <dbReference type="Proteomes" id="UP000182409"/>
    </source>
</evidence>
<proteinExistence type="predicted"/>
<name>A0A1H4K121_9BACT</name>
<dbReference type="AlphaFoldDB" id="A0A1H4K121"/>